<organism evidence="2 3">
    <name type="scientific">Microbacterium schleiferi</name>
    <dbReference type="NCBI Taxonomy" id="69362"/>
    <lineage>
        <taxon>Bacteria</taxon>
        <taxon>Bacillati</taxon>
        <taxon>Actinomycetota</taxon>
        <taxon>Actinomycetes</taxon>
        <taxon>Micrococcales</taxon>
        <taxon>Microbacteriaceae</taxon>
        <taxon>Microbacterium</taxon>
    </lineage>
</organism>
<evidence type="ECO:0000313" key="3">
    <source>
        <dbReference type="Proteomes" id="UP000594480"/>
    </source>
</evidence>
<keyword evidence="3" id="KW-1185">Reference proteome</keyword>
<dbReference type="Pfam" id="PF01593">
    <property type="entry name" value="Amino_oxidase"/>
    <property type="match status" value="1"/>
</dbReference>
<accession>A0A7S8RGQ8</accession>
<evidence type="ECO:0000259" key="1">
    <source>
        <dbReference type="Pfam" id="PF01593"/>
    </source>
</evidence>
<dbReference type="PRINTS" id="PR00411">
    <property type="entry name" value="PNDRDTASEI"/>
</dbReference>
<dbReference type="GO" id="GO:0016491">
    <property type="term" value="F:oxidoreductase activity"/>
    <property type="evidence" value="ECO:0007669"/>
    <property type="project" value="InterPro"/>
</dbReference>
<dbReference type="Gene3D" id="3.50.50.60">
    <property type="entry name" value="FAD/NAD(P)-binding domain"/>
    <property type="match status" value="1"/>
</dbReference>
<dbReference type="Gene3D" id="1.10.3110.10">
    <property type="entry name" value="protoporphyrinogen ix oxidase, domain 3"/>
    <property type="match status" value="1"/>
</dbReference>
<dbReference type="Gene3D" id="3.90.660.20">
    <property type="entry name" value="Protoporphyrinogen oxidase, mitochondrial, domain 2"/>
    <property type="match status" value="1"/>
</dbReference>
<dbReference type="RefSeq" id="WP_195691908.1">
    <property type="nucleotide sequence ID" value="NZ_CP064760.1"/>
</dbReference>
<dbReference type="KEGG" id="msf:IT882_11110"/>
<dbReference type="InterPro" id="IPR036188">
    <property type="entry name" value="FAD/NAD-bd_sf"/>
</dbReference>
<sequence>MSNPHAEAAADVDLCIVGGGIAGLVVAVEASAAGLRTVVLERSARVGGMLAPAAVGDGILVDAGAESFATRTDAVPALIAQLSLPVEIVEPDPTGAWLVVSDEGGAVRRAPLPSRSILGIPADPAAEDVRALVPGATEKILPVPASEPSFHALVADRLGAPLAATIVDTVCRGVYSTPADRLQLSRIHPQLWARFQQSGSLTAAVADLVTTGARPGSAVAGIRGGLWRLADALAARARAQGVMIETETTVAQIDSADSGVTVRTMHGTVRAGALVLATGRAEIDRLTGDGQSAPQAPVHLAIARLHAPALDRHPVGTGALVADAVPGQTKAMTHANAKWEWLDEALPPHEHLVRVSARDAETARFDEESVAADASRITGVSLAPGSIRELRVGRWDAASASGAEPPAPRPGVHLTGAAVAGTGLAAVIPHARAVAADVIAAHALAPAH</sequence>
<dbReference type="PANTHER" id="PTHR42923">
    <property type="entry name" value="PROTOPORPHYRINOGEN OXIDASE"/>
    <property type="match status" value="1"/>
</dbReference>
<evidence type="ECO:0000313" key="2">
    <source>
        <dbReference type="EMBL" id="QPE03817.1"/>
    </source>
</evidence>
<dbReference type="AlphaFoldDB" id="A0A7S8RGQ8"/>
<dbReference type="InterPro" id="IPR002937">
    <property type="entry name" value="Amino_oxidase"/>
</dbReference>
<dbReference type="InterPro" id="IPR050464">
    <property type="entry name" value="Zeta_carotene_desat/Oxidored"/>
</dbReference>
<protein>
    <submittedName>
        <fullName evidence="2">FAD-dependent oxidoreductase</fullName>
    </submittedName>
</protein>
<name>A0A7S8RGQ8_9MICO</name>
<dbReference type="EMBL" id="CP064760">
    <property type="protein sequence ID" value="QPE03817.1"/>
    <property type="molecule type" value="Genomic_DNA"/>
</dbReference>
<dbReference type="Proteomes" id="UP000594480">
    <property type="component" value="Chromosome"/>
</dbReference>
<feature type="domain" description="Amine oxidase" evidence="1">
    <location>
        <begin position="21"/>
        <end position="309"/>
    </location>
</feature>
<dbReference type="SUPFAM" id="SSF51905">
    <property type="entry name" value="FAD/NAD(P)-binding domain"/>
    <property type="match status" value="1"/>
</dbReference>
<dbReference type="PANTHER" id="PTHR42923:SF3">
    <property type="entry name" value="PROTOPORPHYRINOGEN OXIDASE"/>
    <property type="match status" value="1"/>
</dbReference>
<gene>
    <name evidence="2" type="ORF">IT882_11110</name>
</gene>
<proteinExistence type="predicted"/>
<reference evidence="2 3" key="1">
    <citation type="submission" date="2020-11" db="EMBL/GenBank/DDBJ databases">
        <title>Amino acid is mineralized and recycled by bacteria in oceanic microbiome.</title>
        <authorList>
            <person name="Zheng L.Y."/>
        </authorList>
    </citation>
    <scope>NUCLEOTIDE SEQUENCE [LARGE SCALE GENOMIC DNA]</scope>
    <source>
        <strain evidence="2 3">A32-1</strain>
    </source>
</reference>